<reference evidence="2" key="1">
    <citation type="submission" date="2015-10" db="EMBL/GenBank/DDBJ databases">
        <title>Niche specialization of a soil ammonia-oxidizing archaeon, Candidatus Nitrosocosmicus oleophilus.</title>
        <authorList>
            <person name="Jung M.-Y."/>
            <person name="Rhee S.-K."/>
        </authorList>
    </citation>
    <scope>NUCLEOTIDE SEQUENCE [LARGE SCALE GENOMIC DNA]</scope>
    <source>
        <strain evidence="2">MY3</strain>
    </source>
</reference>
<evidence type="ECO:0000313" key="2">
    <source>
        <dbReference type="Proteomes" id="UP000058925"/>
    </source>
</evidence>
<dbReference type="KEGG" id="taa:NMY3_03265"/>
<protein>
    <submittedName>
        <fullName evidence="1">Uncharacterized protein</fullName>
    </submittedName>
</protein>
<dbReference type="Proteomes" id="UP000058925">
    <property type="component" value="Chromosome"/>
</dbReference>
<keyword evidence="2" id="KW-1185">Reference proteome</keyword>
<gene>
    <name evidence="1" type="ORF">NMY3_03265</name>
</gene>
<name>A0A654M306_9ARCH</name>
<dbReference type="EMBL" id="CP012850">
    <property type="protein sequence ID" value="ALI37450.1"/>
    <property type="molecule type" value="Genomic_DNA"/>
</dbReference>
<organism evidence="1 2">
    <name type="scientific">Candidatus Nitrosocosmicus oleophilus</name>
    <dbReference type="NCBI Taxonomy" id="1353260"/>
    <lineage>
        <taxon>Archaea</taxon>
        <taxon>Nitrososphaerota</taxon>
        <taxon>Nitrososphaeria</taxon>
        <taxon>Nitrososphaerales</taxon>
        <taxon>Nitrososphaeraceae</taxon>
        <taxon>Candidatus Nitrosocosmicus</taxon>
    </lineage>
</organism>
<accession>A0A654M306</accession>
<evidence type="ECO:0000313" key="1">
    <source>
        <dbReference type="EMBL" id="ALI37450.1"/>
    </source>
</evidence>
<proteinExistence type="predicted"/>
<sequence>MNENIIHKRKVLEQQGEIESENYQADVELAIENH</sequence>
<dbReference type="AlphaFoldDB" id="A0A654M306"/>